<gene>
    <name evidence="4" type="ORF">BJX67DRAFT_309911</name>
</gene>
<feature type="coiled-coil region" evidence="1">
    <location>
        <begin position="26"/>
        <end position="56"/>
    </location>
</feature>
<name>A0ABR4LCP0_9EURO</name>
<keyword evidence="3" id="KW-0812">Transmembrane</keyword>
<feature type="transmembrane region" description="Helical" evidence="3">
    <location>
        <begin position="183"/>
        <end position="205"/>
    </location>
</feature>
<comment type="caution">
    <text evidence="4">The sequence shown here is derived from an EMBL/GenBank/DDBJ whole genome shotgun (WGS) entry which is preliminary data.</text>
</comment>
<dbReference type="EMBL" id="JBFXLQ010000070">
    <property type="protein sequence ID" value="KAL2862296.1"/>
    <property type="molecule type" value="Genomic_DNA"/>
</dbReference>
<keyword evidence="3" id="KW-0472">Membrane</keyword>
<reference evidence="4 5" key="1">
    <citation type="submission" date="2024-07" db="EMBL/GenBank/DDBJ databases">
        <title>Section-level genome sequencing and comparative genomics of Aspergillus sections Usti and Cavernicolus.</title>
        <authorList>
            <consortium name="Lawrence Berkeley National Laboratory"/>
            <person name="Nybo J.L."/>
            <person name="Vesth T.C."/>
            <person name="Theobald S."/>
            <person name="Frisvad J.C."/>
            <person name="Larsen T.O."/>
            <person name="Kjaerboelling I."/>
            <person name="Rothschild-Mancinelli K."/>
            <person name="Lyhne E.K."/>
            <person name="Kogle M.E."/>
            <person name="Barry K."/>
            <person name="Clum A."/>
            <person name="Na H."/>
            <person name="Ledsgaard L."/>
            <person name="Lin J."/>
            <person name="Lipzen A."/>
            <person name="Kuo A."/>
            <person name="Riley R."/>
            <person name="Mondo S."/>
            <person name="Labutti K."/>
            <person name="Haridas S."/>
            <person name="Pangalinan J."/>
            <person name="Salamov A.A."/>
            <person name="Simmons B.A."/>
            <person name="Magnuson J.K."/>
            <person name="Chen J."/>
            <person name="Drula E."/>
            <person name="Henrissat B."/>
            <person name="Wiebenga A."/>
            <person name="Lubbers R.J."/>
            <person name="Gomes A.C."/>
            <person name="Macurrencykelacurrency M.R."/>
            <person name="Stajich J."/>
            <person name="Grigoriev I.V."/>
            <person name="Mortensen U.H."/>
            <person name="De Vries R.P."/>
            <person name="Baker S.E."/>
            <person name="Andersen M.R."/>
        </authorList>
    </citation>
    <scope>NUCLEOTIDE SEQUENCE [LARGE SCALE GENOMIC DNA]</scope>
    <source>
        <strain evidence="4 5">CBS 449.75</strain>
    </source>
</reference>
<keyword evidence="5" id="KW-1185">Reference proteome</keyword>
<evidence type="ECO:0000256" key="2">
    <source>
        <dbReference type="SAM" id="MobiDB-lite"/>
    </source>
</evidence>
<dbReference type="GeneID" id="98142207"/>
<keyword evidence="3" id="KW-1133">Transmembrane helix</keyword>
<keyword evidence="1" id="KW-0175">Coiled coil</keyword>
<dbReference type="Proteomes" id="UP001610432">
    <property type="component" value="Unassembled WGS sequence"/>
</dbReference>
<proteinExistence type="predicted"/>
<accession>A0ABR4LCP0</accession>
<dbReference type="RefSeq" id="XP_070881275.1">
    <property type="nucleotide sequence ID" value="XM_071027135.1"/>
</dbReference>
<evidence type="ECO:0000313" key="4">
    <source>
        <dbReference type="EMBL" id="KAL2862296.1"/>
    </source>
</evidence>
<sequence length="241" mass="27077">MPFLDDATDDEPSSVPHDDPKTKTLAEEIREIIAALNEIRAQLAEQNEHLDSLAERYIKSPAQAEFDDEDEEEDEFLPLQDCDPNCADEELRADRDGLDAISSAVIADCERRFQPLLDRIERKVDEVRGLRDLVNETDVRDASRETRRAENSRQNRCTLVFAVTAVLYLSVFGMRLFDLNNEATAFIVTFAALAVATYAIATGWIRTMPAGVSQNPAPIRRAPRLWLSNLVGRRTSRGEAA</sequence>
<evidence type="ECO:0000256" key="1">
    <source>
        <dbReference type="SAM" id="Coils"/>
    </source>
</evidence>
<feature type="transmembrane region" description="Helical" evidence="3">
    <location>
        <begin position="157"/>
        <end position="177"/>
    </location>
</feature>
<feature type="compositionally biased region" description="Acidic residues" evidence="2">
    <location>
        <begin position="1"/>
        <end position="12"/>
    </location>
</feature>
<feature type="region of interest" description="Disordered" evidence="2">
    <location>
        <begin position="1"/>
        <end position="23"/>
    </location>
</feature>
<protein>
    <submittedName>
        <fullName evidence="4">Uncharacterized protein</fullName>
    </submittedName>
</protein>
<evidence type="ECO:0000313" key="5">
    <source>
        <dbReference type="Proteomes" id="UP001610432"/>
    </source>
</evidence>
<organism evidence="4 5">
    <name type="scientific">Aspergillus lucknowensis</name>
    <dbReference type="NCBI Taxonomy" id="176173"/>
    <lineage>
        <taxon>Eukaryota</taxon>
        <taxon>Fungi</taxon>
        <taxon>Dikarya</taxon>
        <taxon>Ascomycota</taxon>
        <taxon>Pezizomycotina</taxon>
        <taxon>Eurotiomycetes</taxon>
        <taxon>Eurotiomycetidae</taxon>
        <taxon>Eurotiales</taxon>
        <taxon>Aspergillaceae</taxon>
        <taxon>Aspergillus</taxon>
        <taxon>Aspergillus subgen. Nidulantes</taxon>
    </lineage>
</organism>
<evidence type="ECO:0000256" key="3">
    <source>
        <dbReference type="SAM" id="Phobius"/>
    </source>
</evidence>